<organism evidence="2 3">
    <name type="scientific">Micromonospora marina</name>
    <dbReference type="NCBI Taxonomy" id="307120"/>
    <lineage>
        <taxon>Bacteria</taxon>
        <taxon>Bacillati</taxon>
        <taxon>Actinomycetota</taxon>
        <taxon>Actinomycetes</taxon>
        <taxon>Micromonosporales</taxon>
        <taxon>Micromonosporaceae</taxon>
        <taxon>Micromonospora</taxon>
    </lineage>
</organism>
<sequence length="41" mass="4464">MDLLAATIAARSPLPAPVLAGFFVLVALLLVLVVYLRSRRR</sequence>
<keyword evidence="1" id="KW-0812">Transmembrane</keyword>
<evidence type="ECO:0000256" key="1">
    <source>
        <dbReference type="SAM" id="Phobius"/>
    </source>
</evidence>
<keyword evidence="1" id="KW-0472">Membrane</keyword>
<accession>A0A1C4X2V8</accession>
<proteinExistence type="predicted"/>
<keyword evidence="3" id="KW-1185">Reference proteome</keyword>
<gene>
    <name evidence="2" type="ORF">GA0070215_106100</name>
</gene>
<evidence type="ECO:0000313" key="2">
    <source>
        <dbReference type="EMBL" id="SCF02786.1"/>
    </source>
</evidence>
<dbReference type="EMBL" id="FMCV01000006">
    <property type="protein sequence ID" value="SCF02786.1"/>
    <property type="molecule type" value="Genomic_DNA"/>
</dbReference>
<protein>
    <submittedName>
        <fullName evidence="2">Uncharacterized protein</fullName>
    </submittedName>
</protein>
<feature type="transmembrane region" description="Helical" evidence="1">
    <location>
        <begin position="16"/>
        <end position="36"/>
    </location>
</feature>
<dbReference type="Proteomes" id="UP000198551">
    <property type="component" value="Unassembled WGS sequence"/>
</dbReference>
<evidence type="ECO:0000313" key="3">
    <source>
        <dbReference type="Proteomes" id="UP000198551"/>
    </source>
</evidence>
<reference evidence="3" key="1">
    <citation type="submission" date="2016-06" db="EMBL/GenBank/DDBJ databases">
        <authorList>
            <person name="Varghese N."/>
        </authorList>
    </citation>
    <scope>NUCLEOTIDE SEQUENCE [LARGE SCALE GENOMIC DNA]</scope>
    <source>
        <strain evidence="3">DSM 45555</strain>
    </source>
</reference>
<keyword evidence="1" id="KW-1133">Transmembrane helix</keyword>
<name>A0A1C4X2V8_9ACTN</name>
<dbReference type="AlphaFoldDB" id="A0A1C4X2V8"/>